<accession>A0A0R3TYE6</accession>
<evidence type="ECO:0000313" key="2">
    <source>
        <dbReference type="WBParaSite" id="HNAJ_0001289501-mRNA-1"/>
    </source>
</evidence>
<protein>
    <submittedName>
        <fullName evidence="2">RNASEK-C17orf49 readthrough (Non-protein coding)</fullName>
    </submittedName>
</protein>
<evidence type="ECO:0000256" key="1">
    <source>
        <dbReference type="SAM" id="MobiDB-lite"/>
    </source>
</evidence>
<name>A0A0R3TYE6_RODNA</name>
<dbReference type="AlphaFoldDB" id="A0A0R3TYE6"/>
<reference evidence="2" key="1">
    <citation type="submission" date="2017-02" db="UniProtKB">
        <authorList>
            <consortium name="WormBaseParasite"/>
        </authorList>
    </citation>
    <scope>IDENTIFICATION</scope>
</reference>
<sequence>LITIDTGSDEVAKNGAVSGEDDESLGLLSLGDMDNADSEFLMSQ</sequence>
<feature type="region of interest" description="Disordered" evidence="1">
    <location>
        <begin position="1"/>
        <end position="30"/>
    </location>
</feature>
<dbReference type="WBParaSite" id="HNAJ_0001289501-mRNA-1">
    <property type="protein sequence ID" value="HNAJ_0001289501-mRNA-1"/>
    <property type="gene ID" value="HNAJ_0001289501"/>
</dbReference>
<organism evidence="2">
    <name type="scientific">Rodentolepis nana</name>
    <name type="common">Dwarf tapeworm</name>
    <name type="synonym">Hymenolepis nana</name>
    <dbReference type="NCBI Taxonomy" id="102285"/>
    <lineage>
        <taxon>Eukaryota</taxon>
        <taxon>Metazoa</taxon>
        <taxon>Spiralia</taxon>
        <taxon>Lophotrochozoa</taxon>
        <taxon>Platyhelminthes</taxon>
        <taxon>Cestoda</taxon>
        <taxon>Eucestoda</taxon>
        <taxon>Cyclophyllidea</taxon>
        <taxon>Hymenolepididae</taxon>
        <taxon>Rodentolepis</taxon>
    </lineage>
</organism>
<proteinExistence type="predicted"/>